<dbReference type="RefSeq" id="WP_069120076.1">
    <property type="nucleotide sequence ID" value="NZ_MARB01000001.1"/>
</dbReference>
<dbReference type="SUPFAM" id="SSF52833">
    <property type="entry name" value="Thioredoxin-like"/>
    <property type="match status" value="1"/>
</dbReference>
<dbReference type="EMBL" id="MARB01000001">
    <property type="protein sequence ID" value="ODJ89508.1"/>
    <property type="molecule type" value="Genomic_DNA"/>
</dbReference>
<dbReference type="OrthoDB" id="5763536at2"/>
<organism evidence="1 2">
    <name type="scientific">Candidatus Thiodiazotropha endolucinida</name>
    <dbReference type="NCBI Taxonomy" id="1655433"/>
    <lineage>
        <taxon>Bacteria</taxon>
        <taxon>Pseudomonadati</taxon>
        <taxon>Pseudomonadota</taxon>
        <taxon>Gammaproteobacteria</taxon>
        <taxon>Chromatiales</taxon>
        <taxon>Sedimenticolaceae</taxon>
        <taxon>Candidatus Thiodiazotropha</taxon>
    </lineage>
</organism>
<comment type="caution">
    <text evidence="1">The sequence shown here is derived from an EMBL/GenBank/DDBJ whole genome shotgun (WGS) entry which is preliminary data.</text>
</comment>
<reference evidence="1 2" key="1">
    <citation type="submission" date="2016-06" db="EMBL/GenBank/DDBJ databases">
        <title>Genome sequence of endosymbiont of Candidatus Endolucinida thiodiazotropha.</title>
        <authorList>
            <person name="Poehlein A."/>
            <person name="Koenig S."/>
            <person name="Heiden S.E."/>
            <person name="Thuermer A."/>
            <person name="Voget S."/>
            <person name="Daniel R."/>
            <person name="Markert S."/>
            <person name="Gros O."/>
            <person name="Schweder T."/>
        </authorList>
    </citation>
    <scope>NUCLEOTIDE SEQUENCE [LARGE SCALE GENOMIC DNA]</scope>
    <source>
        <strain evidence="1 2">COS</strain>
    </source>
</reference>
<accession>A0A7Z0VPH9</accession>
<sequence length="197" mass="21910">MRRPSSKQRRAVILILALITFSVAYYAGHTQKQHTRTLPQIDGVLINPPLPVPPVDLNNQQGEPFSLSDLQGHWSLLMLDPGPGKISSIALTRLIQVHNRLAADPDLQQQIHYFYLPGNKIEEKAISFASLSDNFQALHGDKQEVDIVFTAFGDADNETEYTLYLIGPDAKLHALFTRNNNTATIAEDLNNLIDAAQ</sequence>
<name>A0A7Z0VPH9_9GAMM</name>
<evidence type="ECO:0000313" key="2">
    <source>
        <dbReference type="Proteomes" id="UP000094769"/>
    </source>
</evidence>
<dbReference type="Proteomes" id="UP000094769">
    <property type="component" value="Unassembled WGS sequence"/>
</dbReference>
<dbReference type="Gene3D" id="3.40.30.10">
    <property type="entry name" value="Glutaredoxin"/>
    <property type="match status" value="1"/>
</dbReference>
<proteinExistence type="predicted"/>
<dbReference type="InterPro" id="IPR036249">
    <property type="entry name" value="Thioredoxin-like_sf"/>
</dbReference>
<dbReference type="AlphaFoldDB" id="A0A7Z0VPH9"/>
<keyword evidence="2" id="KW-1185">Reference proteome</keyword>
<evidence type="ECO:0000313" key="1">
    <source>
        <dbReference type="EMBL" id="ODJ89508.1"/>
    </source>
</evidence>
<protein>
    <submittedName>
        <fullName evidence="1">Uncharacterized protein</fullName>
    </submittedName>
</protein>
<gene>
    <name evidence="1" type="ORF">CODIS_00670</name>
</gene>